<feature type="domain" description="TNase-like" evidence="1">
    <location>
        <begin position="32"/>
        <end position="141"/>
    </location>
</feature>
<evidence type="ECO:0000313" key="2">
    <source>
        <dbReference type="EMBL" id="UXN70067.1"/>
    </source>
</evidence>
<sequence length="168" mass="18173">MLAIILLGGAAAVAAWLDPAPPPIAGNARASDGDSFRLGDERVRLLGIDAPEYAQTCDDHNGWQWPCGRTARDRMAQLLKSGKVDCRPEDHDQYGRLLAVCTVGGKDIAATMVAEGLAISSGRYWGEEQSARSASKGIWAGGFDTPRHWRDDHPRPSSLFGWLGSLWS</sequence>
<dbReference type="InterPro" id="IPR035437">
    <property type="entry name" value="SNase_OB-fold_sf"/>
</dbReference>
<dbReference type="Gene3D" id="2.40.50.90">
    <property type="match status" value="1"/>
</dbReference>
<dbReference type="InterPro" id="IPR016071">
    <property type="entry name" value="Staphylococal_nuclease_OB-fold"/>
</dbReference>
<dbReference type="Proteomes" id="UP001061862">
    <property type="component" value="Chromosome"/>
</dbReference>
<accession>A0ABY6CD56</accession>
<name>A0ABY6CD56_9HYPH</name>
<evidence type="ECO:0000259" key="1">
    <source>
        <dbReference type="PROSITE" id="PS50830"/>
    </source>
</evidence>
<evidence type="ECO:0000313" key="3">
    <source>
        <dbReference type="Proteomes" id="UP001061862"/>
    </source>
</evidence>
<organism evidence="2 3">
    <name type="scientific">Devosia neptuniae</name>
    <dbReference type="NCBI Taxonomy" id="191302"/>
    <lineage>
        <taxon>Bacteria</taxon>
        <taxon>Pseudomonadati</taxon>
        <taxon>Pseudomonadota</taxon>
        <taxon>Alphaproteobacteria</taxon>
        <taxon>Hyphomicrobiales</taxon>
        <taxon>Devosiaceae</taxon>
        <taxon>Devosia</taxon>
    </lineage>
</organism>
<gene>
    <name evidence="2" type="ORF">N8A98_23180</name>
</gene>
<dbReference type="PANTHER" id="PTHR12302">
    <property type="entry name" value="EBNA2 BINDING PROTEIN P100"/>
    <property type="match status" value="1"/>
</dbReference>
<dbReference type="EMBL" id="CP104965">
    <property type="protein sequence ID" value="UXN70067.1"/>
    <property type="molecule type" value="Genomic_DNA"/>
</dbReference>
<dbReference type="RefSeq" id="WP_262168855.1">
    <property type="nucleotide sequence ID" value="NZ_CP104965.1"/>
</dbReference>
<dbReference type="PANTHER" id="PTHR12302:SF26">
    <property type="entry name" value="BLR1266 PROTEIN"/>
    <property type="match status" value="1"/>
</dbReference>
<dbReference type="Pfam" id="PF00565">
    <property type="entry name" value="SNase"/>
    <property type="match status" value="1"/>
</dbReference>
<proteinExistence type="predicted"/>
<dbReference type="SUPFAM" id="SSF50199">
    <property type="entry name" value="Staphylococcal nuclease"/>
    <property type="match status" value="1"/>
</dbReference>
<dbReference type="SMART" id="SM00318">
    <property type="entry name" value="SNc"/>
    <property type="match status" value="1"/>
</dbReference>
<protein>
    <submittedName>
        <fullName evidence="2">Thermonuclease family protein</fullName>
    </submittedName>
</protein>
<dbReference type="PROSITE" id="PS50830">
    <property type="entry name" value="TNASE_3"/>
    <property type="match status" value="1"/>
</dbReference>
<keyword evidence="3" id="KW-1185">Reference proteome</keyword>
<reference evidence="2 3" key="1">
    <citation type="submission" date="2022-09" db="EMBL/GenBank/DDBJ databases">
        <title>Interaction between co-microsymbionts with complementary sets of symbiotic genes in legume-rhizobium systems.</title>
        <authorList>
            <person name="Safronova V."/>
            <person name="Sazanova A."/>
            <person name="Afonin A."/>
            <person name="Chirak E."/>
        </authorList>
    </citation>
    <scope>NUCLEOTIDE SEQUENCE [LARGE SCALE GENOMIC DNA]</scope>
    <source>
        <strain evidence="2 3">A18/4-1</strain>
    </source>
</reference>